<name>A0A8S5UUW9_9CAUD</name>
<accession>A0A8S5UUW9</accession>
<evidence type="ECO:0000313" key="1">
    <source>
        <dbReference type="EMBL" id="DAF98273.1"/>
    </source>
</evidence>
<organism evidence="1">
    <name type="scientific">Siphoviridae sp. ctaDn21</name>
    <dbReference type="NCBI Taxonomy" id="2825563"/>
    <lineage>
        <taxon>Viruses</taxon>
        <taxon>Duplodnaviria</taxon>
        <taxon>Heunggongvirae</taxon>
        <taxon>Uroviricota</taxon>
        <taxon>Caudoviricetes</taxon>
    </lineage>
</organism>
<protein>
    <submittedName>
        <fullName evidence="1">Uncharacterized protein</fullName>
    </submittedName>
</protein>
<proteinExistence type="predicted"/>
<sequence>MNTIKTERHTFKEVKRIQGDYRIWNIPSIGEGCVPLCLPLAGFTVDVDTLCYIQMTKEEATILNNAAGHGMRTLADVRRTLRSKRNGPLTQKRKRLAEPALPIFEKYTKEA</sequence>
<reference evidence="1" key="1">
    <citation type="journal article" date="2021" name="Proc. Natl. Acad. Sci. U.S.A.">
        <title>A Catalog of Tens of Thousands of Viruses from Human Metagenomes Reveals Hidden Associations with Chronic Diseases.</title>
        <authorList>
            <person name="Tisza M.J."/>
            <person name="Buck C.B."/>
        </authorList>
    </citation>
    <scope>NUCLEOTIDE SEQUENCE</scope>
    <source>
        <strain evidence="1">CtaDn21</strain>
    </source>
</reference>
<dbReference type="EMBL" id="BK016144">
    <property type="protein sequence ID" value="DAF98273.1"/>
    <property type="molecule type" value="Genomic_DNA"/>
</dbReference>